<gene>
    <name evidence="7" type="ORF">LF1_20910</name>
</gene>
<feature type="transmembrane region" description="Helical" evidence="5">
    <location>
        <begin position="51"/>
        <end position="71"/>
    </location>
</feature>
<evidence type="ECO:0000256" key="4">
    <source>
        <dbReference type="ARBA" id="ARBA00023136"/>
    </source>
</evidence>
<protein>
    <submittedName>
        <fullName evidence="7">von Willebrand factor type A domain protein</fullName>
    </submittedName>
</protein>
<evidence type="ECO:0000313" key="7">
    <source>
        <dbReference type="EMBL" id="KAA1259557.1"/>
    </source>
</evidence>
<sequence length="366" mass="40197">MSLFLHPWFLLLLPVAFGLAFRAWRREGVTVVSYSSAATRWNLRPSLRQRLAWLPKMLTLVALVTMILALARPRDGKERTSVDSEGIAIELVVDRSSSMRALDFKIDGESVDRLSAVKDVATKFVLGDSGTSSDDANELAGRLTDRIGLVQFAGYADAITPPTLDHSFLAGQLDRIRIADSQAEGGTAIGDAVSLAAERLSSLTAKNEKQIQSKVIILLTDGENTAGSVEPMQSAELAKSLGVKVYAIGVGTQGQAPFPVRQTRDGRMLVRMMDVSIDEDTLKAIADTTGGRYFRATDTDSLKQIYQEIDQLERTKFEVNSYVDYKELAVRWIQTSWGKLPPLLLIALFALGMKLLLSQTLFRSLA</sequence>
<dbReference type="PROSITE" id="PS50234">
    <property type="entry name" value="VWFA"/>
    <property type="match status" value="1"/>
</dbReference>
<dbReference type="InterPro" id="IPR002035">
    <property type="entry name" value="VWF_A"/>
</dbReference>
<dbReference type="InterPro" id="IPR036465">
    <property type="entry name" value="vWFA_dom_sf"/>
</dbReference>
<evidence type="ECO:0000313" key="8">
    <source>
        <dbReference type="Proteomes" id="UP000322699"/>
    </source>
</evidence>
<dbReference type="PANTHER" id="PTHR22550:SF5">
    <property type="entry name" value="LEUCINE ZIPPER PROTEIN 4"/>
    <property type="match status" value="1"/>
</dbReference>
<name>A0A5B1CEH7_9BACT</name>
<keyword evidence="8" id="KW-1185">Reference proteome</keyword>
<dbReference type="InterPro" id="IPR050768">
    <property type="entry name" value="UPF0353/GerABKA_families"/>
</dbReference>
<dbReference type="PANTHER" id="PTHR22550">
    <property type="entry name" value="SPORE GERMINATION PROTEIN"/>
    <property type="match status" value="1"/>
</dbReference>
<dbReference type="SMART" id="SM00327">
    <property type="entry name" value="VWA"/>
    <property type="match status" value="1"/>
</dbReference>
<comment type="caution">
    <text evidence="7">The sequence shown here is derived from an EMBL/GenBank/DDBJ whole genome shotgun (WGS) entry which is preliminary data.</text>
</comment>
<proteinExistence type="predicted"/>
<evidence type="ECO:0000259" key="6">
    <source>
        <dbReference type="PROSITE" id="PS50234"/>
    </source>
</evidence>
<dbReference type="Proteomes" id="UP000322699">
    <property type="component" value="Unassembled WGS sequence"/>
</dbReference>
<evidence type="ECO:0000256" key="2">
    <source>
        <dbReference type="ARBA" id="ARBA00022692"/>
    </source>
</evidence>
<evidence type="ECO:0000256" key="3">
    <source>
        <dbReference type="ARBA" id="ARBA00022989"/>
    </source>
</evidence>
<reference evidence="7 8" key="1">
    <citation type="submission" date="2019-08" db="EMBL/GenBank/DDBJ databases">
        <title>Deep-cultivation of Planctomycetes and their phenomic and genomic characterization uncovers novel biology.</title>
        <authorList>
            <person name="Wiegand S."/>
            <person name="Jogler M."/>
            <person name="Boedeker C."/>
            <person name="Pinto D."/>
            <person name="Vollmers J."/>
            <person name="Rivas-Marin E."/>
            <person name="Kohn T."/>
            <person name="Peeters S.H."/>
            <person name="Heuer A."/>
            <person name="Rast P."/>
            <person name="Oberbeckmann S."/>
            <person name="Bunk B."/>
            <person name="Jeske O."/>
            <person name="Meyerdierks A."/>
            <person name="Storesund J.E."/>
            <person name="Kallscheuer N."/>
            <person name="Luecker S."/>
            <person name="Lage O.M."/>
            <person name="Pohl T."/>
            <person name="Merkel B.J."/>
            <person name="Hornburger P."/>
            <person name="Mueller R.-W."/>
            <person name="Bruemmer F."/>
            <person name="Labrenz M."/>
            <person name="Spormann A.M."/>
            <person name="Op Den Camp H."/>
            <person name="Overmann J."/>
            <person name="Amann R."/>
            <person name="Jetten M.S.M."/>
            <person name="Mascher T."/>
            <person name="Medema M.H."/>
            <person name="Devos D.P."/>
            <person name="Kaster A.-K."/>
            <person name="Ovreas L."/>
            <person name="Rohde M."/>
            <person name="Galperin M.Y."/>
            <person name="Jogler C."/>
        </authorList>
    </citation>
    <scope>NUCLEOTIDE SEQUENCE [LARGE SCALE GENOMIC DNA]</scope>
    <source>
        <strain evidence="7 8">LF1</strain>
    </source>
</reference>
<dbReference type="Pfam" id="PF00092">
    <property type="entry name" value="VWA"/>
    <property type="match status" value="1"/>
</dbReference>
<dbReference type="SUPFAM" id="SSF53300">
    <property type="entry name" value="vWA-like"/>
    <property type="match status" value="1"/>
</dbReference>
<organism evidence="7 8">
    <name type="scientific">Rubripirellula obstinata</name>
    <dbReference type="NCBI Taxonomy" id="406547"/>
    <lineage>
        <taxon>Bacteria</taxon>
        <taxon>Pseudomonadati</taxon>
        <taxon>Planctomycetota</taxon>
        <taxon>Planctomycetia</taxon>
        <taxon>Pirellulales</taxon>
        <taxon>Pirellulaceae</taxon>
        <taxon>Rubripirellula</taxon>
    </lineage>
</organism>
<dbReference type="Gene3D" id="3.40.50.410">
    <property type="entry name" value="von Willebrand factor, type A domain"/>
    <property type="match status" value="1"/>
</dbReference>
<keyword evidence="1" id="KW-1003">Cell membrane</keyword>
<evidence type="ECO:0000256" key="1">
    <source>
        <dbReference type="ARBA" id="ARBA00022475"/>
    </source>
</evidence>
<evidence type="ECO:0000256" key="5">
    <source>
        <dbReference type="SAM" id="Phobius"/>
    </source>
</evidence>
<keyword evidence="3 5" id="KW-1133">Transmembrane helix</keyword>
<dbReference type="AlphaFoldDB" id="A0A5B1CEH7"/>
<keyword evidence="2 5" id="KW-0812">Transmembrane</keyword>
<dbReference type="OrthoDB" id="6206554at2"/>
<accession>A0A5B1CEH7</accession>
<keyword evidence="4 5" id="KW-0472">Membrane</keyword>
<dbReference type="EMBL" id="VRLW01000001">
    <property type="protein sequence ID" value="KAA1259557.1"/>
    <property type="molecule type" value="Genomic_DNA"/>
</dbReference>
<dbReference type="RefSeq" id="WP_068265790.1">
    <property type="nucleotide sequence ID" value="NZ_LWSK01000097.1"/>
</dbReference>
<feature type="domain" description="VWFA" evidence="6">
    <location>
        <begin position="88"/>
        <end position="309"/>
    </location>
</feature>